<evidence type="ECO:0000256" key="7">
    <source>
        <dbReference type="ARBA" id="ARBA00093542"/>
    </source>
</evidence>
<dbReference type="EMBL" id="OU900104">
    <property type="protein sequence ID" value="CAG9856157.1"/>
    <property type="molecule type" value="Genomic_DNA"/>
</dbReference>
<dbReference type="Gene3D" id="2.130.10.10">
    <property type="entry name" value="YVTN repeat-like/Quinoprotein amine dehydrogenase"/>
    <property type="match status" value="1"/>
</dbReference>
<evidence type="ECO:0000256" key="6">
    <source>
        <dbReference type="ARBA" id="ARBA00093337"/>
    </source>
</evidence>
<dbReference type="InterPro" id="IPR001680">
    <property type="entry name" value="WD40_rpt"/>
</dbReference>
<evidence type="ECO:0000256" key="3">
    <source>
        <dbReference type="ARBA" id="ARBA00022694"/>
    </source>
</evidence>
<evidence type="ECO:0000256" key="9">
    <source>
        <dbReference type="PROSITE-ProRule" id="PRU00221"/>
    </source>
</evidence>
<evidence type="ECO:0000256" key="2">
    <source>
        <dbReference type="ARBA" id="ARBA00022574"/>
    </source>
</evidence>
<dbReference type="AlphaFoldDB" id="A0A9N9TDC7"/>
<sequence length="364" mass="41639">MVLLKKNDNDLYIITADNIIRYDIEKSSDSYKKIENPPPDNPKQTDAVSKDNGSINSLELSPSKKYIVVSTENKHILIYDPDFKLIKRFVANRAPCKACFTPSDDLIVADKTGDVYLYKLQDDENKPELLLGHLSVILDITFSECGKYIITSDRDEKIRVSHFPNCYNIASYCLGHTNFVHKINVVENVLVSGSGDGTIRFWDFLEGKQLGIIDSNADIERKQSLQEFSEQMVKEKVEISALPVLDMQVCASHSSLYVAISVFNYDCINLYSVDVSNFKPNLIRKLQIGCSFSFCLKEDLYVYDNNLTSFKLPDLIRINSSLDKICEKYNTLFTPIDNSGFTVLYKRKYDNVQEYLKRKKLRGK</sequence>
<organism evidence="11 12">
    <name type="scientific">Phyllotreta striolata</name>
    <name type="common">Striped flea beetle</name>
    <name type="synonym">Crioceris striolata</name>
    <dbReference type="NCBI Taxonomy" id="444603"/>
    <lineage>
        <taxon>Eukaryota</taxon>
        <taxon>Metazoa</taxon>
        <taxon>Ecdysozoa</taxon>
        <taxon>Arthropoda</taxon>
        <taxon>Hexapoda</taxon>
        <taxon>Insecta</taxon>
        <taxon>Pterygota</taxon>
        <taxon>Neoptera</taxon>
        <taxon>Endopterygota</taxon>
        <taxon>Coleoptera</taxon>
        <taxon>Polyphaga</taxon>
        <taxon>Cucujiformia</taxon>
        <taxon>Chrysomeloidea</taxon>
        <taxon>Chrysomelidae</taxon>
        <taxon>Galerucinae</taxon>
        <taxon>Alticini</taxon>
        <taxon>Phyllotreta</taxon>
    </lineage>
</organism>
<evidence type="ECO:0000313" key="12">
    <source>
        <dbReference type="Proteomes" id="UP001153712"/>
    </source>
</evidence>
<keyword evidence="2 8" id="KW-0853">WD repeat</keyword>
<dbReference type="InterPro" id="IPR036322">
    <property type="entry name" value="WD40_repeat_dom_sf"/>
</dbReference>
<evidence type="ECO:0000256" key="1">
    <source>
        <dbReference type="ARBA" id="ARBA00004123"/>
    </source>
</evidence>
<evidence type="ECO:0000313" key="11">
    <source>
        <dbReference type="EMBL" id="CAG9856157.1"/>
    </source>
</evidence>
<gene>
    <name evidence="11" type="ORF">PHYEVI_LOCUS2583</name>
</gene>
<name>A0A9N9TDC7_PHYSR</name>
<evidence type="ECO:0008006" key="13">
    <source>
        <dbReference type="Google" id="ProtNLM"/>
    </source>
</evidence>
<keyword evidence="3 8" id="KW-0819">tRNA processing</keyword>
<evidence type="ECO:0000256" key="5">
    <source>
        <dbReference type="ARBA" id="ARBA00023242"/>
    </source>
</evidence>
<accession>A0A9N9TDC7</accession>
<dbReference type="GO" id="GO:0005829">
    <property type="term" value="C:cytosol"/>
    <property type="evidence" value="ECO:0007669"/>
    <property type="project" value="TreeGrafter"/>
</dbReference>
<keyword evidence="5 8" id="KW-0539">Nucleus</keyword>
<dbReference type="PROSITE" id="PS50082">
    <property type="entry name" value="WD_REPEATS_2"/>
    <property type="match status" value="1"/>
</dbReference>
<keyword evidence="12" id="KW-1185">Reference proteome</keyword>
<dbReference type="InterPro" id="IPR015943">
    <property type="entry name" value="WD40/YVTN_repeat-like_dom_sf"/>
</dbReference>
<dbReference type="Proteomes" id="UP001153712">
    <property type="component" value="Chromosome 11"/>
</dbReference>
<dbReference type="PROSITE" id="PS50294">
    <property type="entry name" value="WD_REPEATS_REGION"/>
    <property type="match status" value="1"/>
</dbReference>
<evidence type="ECO:0000256" key="10">
    <source>
        <dbReference type="SAM" id="MobiDB-lite"/>
    </source>
</evidence>
<dbReference type="GO" id="GO:0005634">
    <property type="term" value="C:nucleus"/>
    <property type="evidence" value="ECO:0007669"/>
    <property type="project" value="UniProtKB-SubCell"/>
</dbReference>
<dbReference type="InterPro" id="IPR028884">
    <property type="entry name" value="Trm82"/>
</dbReference>
<comment type="subcellular location">
    <subcellularLocation>
        <location evidence="1 8">Nucleus</location>
    </subcellularLocation>
</comment>
<comment type="subunit">
    <text evidence="7">Forms a heterodimer with the catalytic subunit Mettl1. Interacts with mei-P26 and weakly interacts with bgcn; required for the function or formation of the mei-P26-bgcn-bam-sxl complex. Interacts with nanos; may be involved in mei-P26-dependent derepression of the BMP signaling pathway. Interacts with Myc; the interaction may be mediated by mei-P26 and may be involved in the regulation of ribosome biogenesis.</text>
</comment>
<dbReference type="SMART" id="SM00320">
    <property type="entry name" value="WD40"/>
    <property type="match status" value="4"/>
</dbReference>
<evidence type="ECO:0000256" key="4">
    <source>
        <dbReference type="ARBA" id="ARBA00022737"/>
    </source>
</evidence>
<comment type="similarity">
    <text evidence="8">Belongs to the WD repeat TRM82 family.</text>
</comment>
<keyword evidence="4 8" id="KW-0677">Repeat</keyword>
<dbReference type="Pfam" id="PF00400">
    <property type="entry name" value="WD40"/>
    <property type="match status" value="3"/>
</dbReference>
<comment type="function">
    <text evidence="8">Required for the formation of N(7)-methylguanine at position 46 (m7G46) in tRNA. In the complex, it is required to stabilize and induce conformational changes of the catalytic subunit.</text>
</comment>
<protein>
    <recommendedName>
        <fullName evidence="13">tRNA (guanine-N(7)-)-methyltransferase non-catalytic subunit wuho</fullName>
    </recommendedName>
</protein>
<feature type="region of interest" description="Disordered" evidence="10">
    <location>
        <begin position="30"/>
        <end position="56"/>
    </location>
</feature>
<feature type="compositionally biased region" description="Polar residues" evidence="10">
    <location>
        <begin position="42"/>
        <end position="56"/>
    </location>
</feature>
<dbReference type="GO" id="GO:0043527">
    <property type="term" value="C:tRNA methyltransferase complex"/>
    <property type="evidence" value="ECO:0007669"/>
    <property type="project" value="TreeGrafter"/>
</dbReference>
<comment type="pathway">
    <text evidence="8">tRNA modification; N(7)-methylguanine-tRNA biosynthesis.</text>
</comment>
<comment type="function">
    <text evidence="6">Required for the Mettl1-dependent formation of N(7)-methylguanine at position 46 (m7G46) in tRNA. In the Mettl1-wuho methyltransferase complex, it is required to stabilize and induce conformational changes of the catalytic subunit. Required for binding of nanos mRNA and repression of translation by the mei-P26-bgcn-bam-sxl complex. May cooperate with mei-P26 and nanos to derepress the BMP signaling pathway. May cooperate with mei-P26 to suppress expression of a subset of microRNAs. May cooperate with mei-P26 to regulate bam expression levels in germline cells during gametogenesis. Required to promote mitosis to meiosis transition during gametogenesis. May regulate germline cell division in part by regulating ribosome biogenesis.</text>
</comment>
<dbReference type="HAMAP" id="MF_03056">
    <property type="entry name" value="TRM82"/>
    <property type="match status" value="1"/>
</dbReference>
<reference evidence="11" key="1">
    <citation type="submission" date="2022-01" db="EMBL/GenBank/DDBJ databases">
        <authorList>
            <person name="King R."/>
        </authorList>
    </citation>
    <scope>NUCLEOTIDE SEQUENCE</scope>
</reference>
<dbReference type="PANTHER" id="PTHR16288:SF0">
    <property type="entry name" value="TRNA (GUANINE-N(7)-)-METHYLTRANSFERASE NON-CATALYTIC SUBUNIT WDR4"/>
    <property type="match status" value="1"/>
</dbReference>
<dbReference type="GO" id="GO:0106004">
    <property type="term" value="P:tRNA (guanine-N7)-methylation"/>
    <property type="evidence" value="ECO:0007669"/>
    <property type="project" value="UniProtKB-UniRule"/>
</dbReference>
<feature type="repeat" description="WD" evidence="9">
    <location>
        <begin position="173"/>
        <end position="212"/>
    </location>
</feature>
<dbReference type="PANTHER" id="PTHR16288">
    <property type="entry name" value="WD40 REPEAT PROTEIN 4"/>
    <property type="match status" value="1"/>
</dbReference>
<proteinExistence type="inferred from homology"/>
<evidence type="ECO:0000256" key="8">
    <source>
        <dbReference type="HAMAP-Rule" id="MF_03056"/>
    </source>
</evidence>
<dbReference type="OrthoDB" id="371245at2759"/>
<dbReference type="SUPFAM" id="SSF50978">
    <property type="entry name" value="WD40 repeat-like"/>
    <property type="match status" value="1"/>
</dbReference>